<dbReference type="GO" id="GO:0046486">
    <property type="term" value="P:glycerolipid metabolic process"/>
    <property type="evidence" value="ECO:0007669"/>
    <property type="project" value="UniProtKB-ARBA"/>
</dbReference>
<evidence type="ECO:0000256" key="4">
    <source>
        <dbReference type="PROSITE-ProRule" id="PRU01161"/>
    </source>
</evidence>
<proteinExistence type="predicted"/>
<dbReference type="GO" id="GO:0019369">
    <property type="term" value="P:arachidonate metabolic process"/>
    <property type="evidence" value="ECO:0007669"/>
    <property type="project" value="TreeGrafter"/>
</dbReference>
<dbReference type="PRINTS" id="PR00364">
    <property type="entry name" value="DISEASERSIST"/>
</dbReference>
<dbReference type="PANTHER" id="PTHR24185">
    <property type="entry name" value="CALCIUM-INDEPENDENT PHOSPHOLIPASE A2-GAMMA"/>
    <property type="match status" value="1"/>
</dbReference>
<dbReference type="Gene3D" id="3.40.1090.10">
    <property type="entry name" value="Cytosolic phospholipase A2 catalytic domain"/>
    <property type="match status" value="1"/>
</dbReference>
<keyword evidence="3 4" id="KW-0443">Lipid metabolism</keyword>
<evidence type="ECO:0000256" key="3">
    <source>
        <dbReference type="ARBA" id="ARBA00023098"/>
    </source>
</evidence>
<dbReference type="InterPro" id="IPR016035">
    <property type="entry name" value="Acyl_Trfase/lysoPLipase"/>
</dbReference>
<feature type="domain" description="PNPLA" evidence="5">
    <location>
        <begin position="9"/>
        <end position="207"/>
    </location>
</feature>
<dbReference type="EMBL" id="WNWS01000535">
    <property type="protein sequence ID" value="KAE9966186.1"/>
    <property type="molecule type" value="Genomic_DNA"/>
</dbReference>
<evidence type="ECO:0000259" key="5">
    <source>
        <dbReference type="PROSITE" id="PS51635"/>
    </source>
</evidence>
<organism evidence="6 7">
    <name type="scientific">Venturia inaequalis</name>
    <name type="common">Apple scab fungus</name>
    <dbReference type="NCBI Taxonomy" id="5025"/>
    <lineage>
        <taxon>Eukaryota</taxon>
        <taxon>Fungi</taxon>
        <taxon>Dikarya</taxon>
        <taxon>Ascomycota</taxon>
        <taxon>Pezizomycotina</taxon>
        <taxon>Dothideomycetes</taxon>
        <taxon>Pleosporomycetidae</taxon>
        <taxon>Venturiales</taxon>
        <taxon>Venturiaceae</taxon>
        <taxon>Venturia</taxon>
    </lineage>
</organism>
<dbReference type="GO" id="GO:0016042">
    <property type="term" value="P:lipid catabolic process"/>
    <property type="evidence" value="ECO:0007669"/>
    <property type="project" value="UniProtKB-UniRule"/>
</dbReference>
<dbReference type="PANTHER" id="PTHR24185:SF1">
    <property type="entry name" value="CALCIUM-INDEPENDENT PHOSPHOLIPASE A2-GAMMA"/>
    <property type="match status" value="1"/>
</dbReference>
<keyword evidence="1 4" id="KW-0378">Hydrolase</keyword>
<accession>A0A8H3UAX0</accession>
<sequence length="579" mass="64558">MAPKELRLLALDGGGVRGLSSLMILERLIETINPDSPPKPCDYFDMIGGTSTGGLIAIMLGRLKMSIDEAIDAYLSLSDRVFEKKAHRVTIKGKIQGRFDSKELEQAVKETVAKRGLHVDALLKDAPDDTCKVFVCATSQETGETVCLTSYKSPRGGGDLLNSVKIWEACRATSAASIFFDPIAIGRYGEGFLDGATGANNPVQELWNQAQSVWGPGPLEDKVQYVVSIGTGVPSLKPFRDDVLHIGKSLVTIGTETEQTAQRFQRDKSYLDRSGRYYRFNVISGLEDIGLEESKKRKEMAAATRRYVESQDVLKQMQAYADNIAGRQYVGEYQAEFSLEGVPIAKKFIDRPKEMAKLEQVLLPNRQDNRRKIFVLRGLGGIGKTQLAVEFARQNHRQFSAVFWLDGSSEDNLKRSIARCASRMPEDQVSEASRAYAAGGSGDIEAVIREAMDWLAQAENAKWLLIFDNIDREYTTHCTDPEAYDIKRYFTSADHGSILITTRLARLEQLGESQELKKVDKKTAQAIFESWYKRPYDATESEFLLNRLDGLPLAIAQAGAYLQESGVGLQTYLKFYEDQ</sequence>
<dbReference type="Gene3D" id="3.40.50.300">
    <property type="entry name" value="P-loop containing nucleotide triphosphate hydrolases"/>
    <property type="match status" value="1"/>
</dbReference>
<dbReference type="InterPro" id="IPR027417">
    <property type="entry name" value="P-loop_NTPase"/>
</dbReference>
<reference evidence="6 7" key="1">
    <citation type="submission" date="2018-12" db="EMBL/GenBank/DDBJ databases">
        <title>Venturia inaequalis Genome Resource.</title>
        <authorList>
            <person name="Lichtner F.J."/>
        </authorList>
    </citation>
    <scope>NUCLEOTIDE SEQUENCE [LARGE SCALE GENOMIC DNA]</scope>
    <source>
        <strain evidence="6 7">120213</strain>
    </source>
</reference>
<dbReference type="InterPro" id="IPR002641">
    <property type="entry name" value="PNPLA_dom"/>
</dbReference>
<dbReference type="GO" id="GO:0016020">
    <property type="term" value="C:membrane"/>
    <property type="evidence" value="ECO:0007669"/>
    <property type="project" value="TreeGrafter"/>
</dbReference>
<evidence type="ECO:0000256" key="1">
    <source>
        <dbReference type="ARBA" id="ARBA00022801"/>
    </source>
</evidence>
<dbReference type="Proteomes" id="UP000447873">
    <property type="component" value="Unassembled WGS sequence"/>
</dbReference>
<feature type="active site" description="Nucleophile" evidence="4">
    <location>
        <position position="51"/>
    </location>
</feature>
<evidence type="ECO:0000313" key="6">
    <source>
        <dbReference type="EMBL" id="KAE9966186.1"/>
    </source>
</evidence>
<evidence type="ECO:0000313" key="7">
    <source>
        <dbReference type="Proteomes" id="UP000447873"/>
    </source>
</evidence>
<feature type="short sequence motif" description="GXGXXG" evidence="4">
    <location>
        <begin position="13"/>
        <end position="18"/>
    </location>
</feature>
<evidence type="ECO:0000256" key="2">
    <source>
        <dbReference type="ARBA" id="ARBA00022963"/>
    </source>
</evidence>
<dbReference type="PROSITE" id="PS51635">
    <property type="entry name" value="PNPLA"/>
    <property type="match status" value="1"/>
</dbReference>
<dbReference type="SUPFAM" id="SSF52540">
    <property type="entry name" value="P-loop containing nucleoside triphosphate hydrolases"/>
    <property type="match status" value="1"/>
</dbReference>
<protein>
    <recommendedName>
        <fullName evidence="5">PNPLA domain-containing protein</fullName>
    </recommendedName>
</protein>
<dbReference type="AlphaFoldDB" id="A0A8H3UAX0"/>
<dbReference type="SUPFAM" id="SSF52151">
    <property type="entry name" value="FabD/lysophospholipase-like"/>
    <property type="match status" value="1"/>
</dbReference>
<name>A0A8H3UAX0_VENIN</name>
<feature type="active site" description="Proton acceptor" evidence="4">
    <location>
        <position position="194"/>
    </location>
</feature>
<feature type="short sequence motif" description="GXSXG" evidence="4">
    <location>
        <begin position="49"/>
        <end position="53"/>
    </location>
</feature>
<keyword evidence="2 4" id="KW-0442">Lipid degradation</keyword>
<feature type="short sequence motif" description="DGA/G" evidence="4">
    <location>
        <begin position="194"/>
        <end position="196"/>
    </location>
</feature>
<dbReference type="GO" id="GO:0047499">
    <property type="term" value="F:calcium-independent phospholipase A2 activity"/>
    <property type="evidence" value="ECO:0007669"/>
    <property type="project" value="TreeGrafter"/>
</dbReference>
<dbReference type="CDD" id="cd07216">
    <property type="entry name" value="Pat17_PNPLA8_PNPLA9_like3"/>
    <property type="match status" value="1"/>
</dbReference>
<dbReference type="Pfam" id="PF01734">
    <property type="entry name" value="Patatin"/>
    <property type="match status" value="1"/>
</dbReference>
<comment type="caution">
    <text evidence="6">The sequence shown here is derived from an EMBL/GenBank/DDBJ whole genome shotgun (WGS) entry which is preliminary data.</text>
</comment>
<gene>
    <name evidence="6" type="ORF">EG328_009102</name>
</gene>